<dbReference type="EMBL" id="CAXLJM020000172">
    <property type="protein sequence ID" value="CAL8148535.1"/>
    <property type="molecule type" value="Genomic_DNA"/>
</dbReference>
<keyword evidence="3" id="KW-1185">Reference proteome</keyword>
<protein>
    <submittedName>
        <fullName evidence="2">Uncharacterized protein</fullName>
    </submittedName>
</protein>
<dbReference type="Gene3D" id="1.10.287.1490">
    <property type="match status" value="1"/>
</dbReference>
<feature type="coiled-coil region" evidence="1">
    <location>
        <begin position="78"/>
        <end position="252"/>
    </location>
</feature>
<sequence>MAGLFPNSSKAGTSRHVVGVDHGENFNPSVVSGSQSQSMTGIHNEGGQQTELNLDGNNIRANTRAFLAHLDQYSAEASKSQARKVRELRLENESLQSENEELKILHRKIFNNQNTIIHKLRYDNGEFTDKLERVETEAKKKDDDIKKLSGQNNEMVKSITNAEALIKGMEAKNQNISGELTQVKNQLEEVTMKYENAKKELEQEKGRTKNLNSKVLQLENSAVKLNAEMDLLKEENRQLKMTNQEIDLQFQQSTTTLNEIKKLANNSEALRQLTRLK</sequence>
<evidence type="ECO:0000313" key="2">
    <source>
        <dbReference type="EMBL" id="CAL8148535.1"/>
    </source>
</evidence>
<name>A0ABP1SA91_9HEXA</name>
<dbReference type="Proteomes" id="UP001642540">
    <property type="component" value="Unassembled WGS sequence"/>
</dbReference>
<organism evidence="2 3">
    <name type="scientific">Orchesella dallaii</name>
    <dbReference type="NCBI Taxonomy" id="48710"/>
    <lineage>
        <taxon>Eukaryota</taxon>
        <taxon>Metazoa</taxon>
        <taxon>Ecdysozoa</taxon>
        <taxon>Arthropoda</taxon>
        <taxon>Hexapoda</taxon>
        <taxon>Collembola</taxon>
        <taxon>Entomobryomorpha</taxon>
        <taxon>Entomobryoidea</taxon>
        <taxon>Orchesellidae</taxon>
        <taxon>Orchesellinae</taxon>
        <taxon>Orchesella</taxon>
    </lineage>
</organism>
<keyword evidence="1" id="KW-0175">Coiled coil</keyword>
<gene>
    <name evidence="2" type="ORF">ODALV1_LOCUS31451</name>
</gene>
<evidence type="ECO:0000256" key="1">
    <source>
        <dbReference type="SAM" id="Coils"/>
    </source>
</evidence>
<comment type="caution">
    <text evidence="2">The sequence shown here is derived from an EMBL/GenBank/DDBJ whole genome shotgun (WGS) entry which is preliminary data.</text>
</comment>
<evidence type="ECO:0000313" key="3">
    <source>
        <dbReference type="Proteomes" id="UP001642540"/>
    </source>
</evidence>
<proteinExistence type="predicted"/>
<reference evidence="2 3" key="1">
    <citation type="submission" date="2024-08" db="EMBL/GenBank/DDBJ databases">
        <authorList>
            <person name="Cucini C."/>
            <person name="Frati F."/>
        </authorList>
    </citation>
    <scope>NUCLEOTIDE SEQUENCE [LARGE SCALE GENOMIC DNA]</scope>
</reference>
<accession>A0ABP1SA91</accession>